<keyword evidence="1" id="KW-0812">Transmembrane</keyword>
<dbReference type="EMBL" id="KI546141">
    <property type="protein sequence ID" value="EST43210.1"/>
    <property type="molecule type" value="Genomic_DNA"/>
</dbReference>
<reference evidence="2" key="1">
    <citation type="journal article" date="2014" name="PLoS Genet.">
        <title>The Genome of Spironucleus salmonicida Highlights a Fish Pathogen Adapted to Fluctuating Environments.</title>
        <authorList>
            <person name="Xu F."/>
            <person name="Jerlstrom-Hultqvist J."/>
            <person name="Einarsson E."/>
            <person name="Astvaldsson A."/>
            <person name="Svard S.G."/>
            <person name="Andersson J.O."/>
        </authorList>
    </citation>
    <scope>NUCLEOTIDE SEQUENCE</scope>
</reference>
<evidence type="ECO:0000256" key="1">
    <source>
        <dbReference type="SAM" id="Phobius"/>
    </source>
</evidence>
<organism evidence="2">
    <name type="scientific">Spironucleus salmonicida</name>
    <dbReference type="NCBI Taxonomy" id="348837"/>
    <lineage>
        <taxon>Eukaryota</taxon>
        <taxon>Metamonada</taxon>
        <taxon>Diplomonadida</taxon>
        <taxon>Hexamitidae</taxon>
        <taxon>Hexamitinae</taxon>
        <taxon>Spironucleus</taxon>
    </lineage>
</organism>
<evidence type="ECO:0000313" key="2">
    <source>
        <dbReference type="EMBL" id="EST43210.1"/>
    </source>
</evidence>
<protein>
    <submittedName>
        <fullName evidence="2">Uncharacterized protein</fullName>
    </submittedName>
</protein>
<keyword evidence="1" id="KW-0472">Membrane</keyword>
<keyword evidence="1" id="KW-1133">Transmembrane helix</keyword>
<sequence length="120" mass="13136">MISRTSPQTKPMIPAMFSRQEIQPLEQKALKLGKQKPLTNVSTIGLPMGLFRTPNCAAPLNGAAAKMSKMRITKAACISTVMLSIQTAKKQIIDKTTQTIAVIMLITFSIQLGMVKMFII</sequence>
<proteinExistence type="predicted"/>
<accession>V6LFA7</accession>
<gene>
    <name evidence="2" type="ORF">SS50377_17154</name>
</gene>
<dbReference type="AlphaFoldDB" id="V6LFA7"/>
<feature type="transmembrane region" description="Helical" evidence="1">
    <location>
        <begin position="99"/>
        <end position="119"/>
    </location>
</feature>
<name>V6LFA7_9EUKA</name>